<dbReference type="Proteomes" id="UP001549921">
    <property type="component" value="Unassembled WGS sequence"/>
</dbReference>
<dbReference type="EMBL" id="JBEDNZ010000027">
    <property type="protein sequence ID" value="KAL0810076.1"/>
    <property type="molecule type" value="Genomic_DNA"/>
</dbReference>
<name>A0ABD0SBH6_LOXSC</name>
<evidence type="ECO:0000313" key="2">
    <source>
        <dbReference type="EMBL" id="KAL0810076.1"/>
    </source>
</evidence>
<sequence>MYSLFLCRTSGGAVVGGAGTASGAAGAGAGGSGGRGGSLRTPLARTPVTFNASQVAKAKLQAALSEDSGSGSTAGGAGCGARGAYWAAKLPHLPAPS</sequence>
<evidence type="ECO:0000313" key="3">
    <source>
        <dbReference type="Proteomes" id="UP001549921"/>
    </source>
</evidence>
<gene>
    <name evidence="2" type="ORF">ABMA28_010890</name>
</gene>
<proteinExistence type="predicted"/>
<evidence type="ECO:0000256" key="1">
    <source>
        <dbReference type="SAM" id="MobiDB-lite"/>
    </source>
</evidence>
<protein>
    <submittedName>
        <fullName evidence="2">Uncharacterized protein</fullName>
    </submittedName>
</protein>
<feature type="compositionally biased region" description="Gly residues" evidence="1">
    <location>
        <begin position="22"/>
        <end position="37"/>
    </location>
</feature>
<reference evidence="2 3" key="1">
    <citation type="submission" date="2024-06" db="EMBL/GenBank/DDBJ databases">
        <title>A chromosome-level genome assembly of beet webworm, Loxostege sticticalis.</title>
        <authorList>
            <person name="Zhang Y."/>
        </authorList>
    </citation>
    <scope>NUCLEOTIDE SEQUENCE [LARGE SCALE GENOMIC DNA]</scope>
    <source>
        <strain evidence="2">AQ028</strain>
        <tissue evidence="2">Male pupae</tissue>
    </source>
</reference>
<feature type="region of interest" description="Disordered" evidence="1">
    <location>
        <begin position="22"/>
        <end position="43"/>
    </location>
</feature>
<organism evidence="2 3">
    <name type="scientific">Loxostege sticticalis</name>
    <name type="common">Beet webworm moth</name>
    <dbReference type="NCBI Taxonomy" id="481309"/>
    <lineage>
        <taxon>Eukaryota</taxon>
        <taxon>Metazoa</taxon>
        <taxon>Ecdysozoa</taxon>
        <taxon>Arthropoda</taxon>
        <taxon>Hexapoda</taxon>
        <taxon>Insecta</taxon>
        <taxon>Pterygota</taxon>
        <taxon>Neoptera</taxon>
        <taxon>Endopterygota</taxon>
        <taxon>Lepidoptera</taxon>
        <taxon>Glossata</taxon>
        <taxon>Ditrysia</taxon>
        <taxon>Pyraloidea</taxon>
        <taxon>Crambidae</taxon>
        <taxon>Pyraustinae</taxon>
        <taxon>Loxostege</taxon>
    </lineage>
</organism>
<dbReference type="AlphaFoldDB" id="A0ABD0SBH6"/>
<comment type="caution">
    <text evidence="2">The sequence shown here is derived from an EMBL/GenBank/DDBJ whole genome shotgun (WGS) entry which is preliminary data.</text>
</comment>
<accession>A0ABD0SBH6</accession>